<comment type="similarity">
    <text evidence="3">Belongs to the WD repeat WDR3/UTP12 family.</text>
</comment>
<name>A0A0N4URF4_DRAME</name>
<evidence type="ECO:0000256" key="3">
    <source>
        <dbReference type="ARBA" id="ARBA00038229"/>
    </source>
</evidence>
<dbReference type="InterPro" id="IPR001680">
    <property type="entry name" value="WD40_rpt"/>
</dbReference>
<feature type="repeat" description="WD" evidence="4">
    <location>
        <begin position="613"/>
        <end position="654"/>
    </location>
</feature>
<dbReference type="Gene3D" id="2.130.10.10">
    <property type="entry name" value="YVTN repeat-like/Quinoprotein amine dehydrogenase"/>
    <property type="match status" value="3"/>
</dbReference>
<keyword evidence="5" id="KW-0472">Membrane</keyword>
<keyword evidence="2" id="KW-0677">Repeat</keyword>
<dbReference type="GO" id="GO:0030490">
    <property type="term" value="P:maturation of SSU-rRNA"/>
    <property type="evidence" value="ECO:0007669"/>
    <property type="project" value="TreeGrafter"/>
</dbReference>
<dbReference type="Proteomes" id="UP000274756">
    <property type="component" value="Unassembled WGS sequence"/>
</dbReference>
<feature type="repeat" description="WD" evidence="4">
    <location>
        <begin position="571"/>
        <end position="612"/>
    </location>
</feature>
<gene>
    <name evidence="7" type="ORF">DME_LOCUS4055</name>
</gene>
<feature type="repeat" description="WD" evidence="4">
    <location>
        <begin position="141"/>
        <end position="182"/>
    </location>
</feature>
<evidence type="ECO:0000256" key="4">
    <source>
        <dbReference type="PROSITE-ProRule" id="PRU00221"/>
    </source>
</evidence>
<dbReference type="STRING" id="318479.A0A0N4URF4"/>
<dbReference type="SUPFAM" id="SSF50978">
    <property type="entry name" value="WD40 repeat-like"/>
    <property type="match status" value="2"/>
</dbReference>
<dbReference type="PROSITE" id="PS50082">
    <property type="entry name" value="WD_REPEATS_2"/>
    <property type="match status" value="5"/>
</dbReference>
<reference evidence="10" key="1">
    <citation type="submission" date="2017-02" db="UniProtKB">
        <authorList>
            <consortium name="WormBaseParasite"/>
        </authorList>
    </citation>
    <scope>IDENTIFICATION</scope>
</reference>
<feature type="repeat" description="WD" evidence="4">
    <location>
        <begin position="655"/>
        <end position="689"/>
    </location>
</feature>
<dbReference type="PANTHER" id="PTHR19853">
    <property type="entry name" value="WD REPEAT CONTAINING PROTEIN 3 WDR3"/>
    <property type="match status" value="1"/>
</dbReference>
<dbReference type="CDD" id="cd00200">
    <property type="entry name" value="WD40"/>
    <property type="match status" value="1"/>
</dbReference>
<dbReference type="Pfam" id="PF25172">
    <property type="entry name" value="Beta-prop_WDR3_2nd"/>
    <property type="match status" value="1"/>
</dbReference>
<dbReference type="InterPro" id="IPR015943">
    <property type="entry name" value="WD40/YVTN_repeat-like_dom_sf"/>
</dbReference>
<proteinExistence type="inferred from homology"/>
<evidence type="ECO:0000259" key="6">
    <source>
        <dbReference type="Pfam" id="PF04003"/>
    </source>
</evidence>
<feature type="transmembrane region" description="Helical" evidence="5">
    <location>
        <begin position="70"/>
        <end position="90"/>
    </location>
</feature>
<dbReference type="GO" id="GO:0030515">
    <property type="term" value="F:snoRNA binding"/>
    <property type="evidence" value="ECO:0007669"/>
    <property type="project" value="TreeGrafter"/>
</dbReference>
<dbReference type="PANTHER" id="PTHR19853:SF0">
    <property type="entry name" value="WD REPEAT-CONTAINING PROTEIN 3"/>
    <property type="match status" value="1"/>
</dbReference>
<dbReference type="GO" id="GO:0034388">
    <property type="term" value="C:Pwp2p-containing subcomplex of 90S preribosome"/>
    <property type="evidence" value="ECO:0007669"/>
    <property type="project" value="TreeGrafter"/>
</dbReference>
<keyword evidence="5" id="KW-0812">Transmembrane</keyword>
<dbReference type="Pfam" id="PF25173">
    <property type="entry name" value="Beta-prop_WDR3_1st"/>
    <property type="match status" value="1"/>
</dbReference>
<dbReference type="PRINTS" id="PR00320">
    <property type="entry name" value="GPROTEINBRPT"/>
</dbReference>
<reference evidence="7 9" key="2">
    <citation type="submission" date="2018-11" db="EMBL/GenBank/DDBJ databases">
        <authorList>
            <consortium name="Pathogen Informatics"/>
        </authorList>
    </citation>
    <scope>NUCLEOTIDE SEQUENCE [LARGE SCALE GENOMIC DNA]</scope>
</reference>
<dbReference type="InterPro" id="IPR036322">
    <property type="entry name" value="WD40_repeat_dom_sf"/>
</dbReference>
<dbReference type="InterPro" id="IPR020472">
    <property type="entry name" value="WD40_PAC1"/>
</dbReference>
<dbReference type="OrthoDB" id="407922at2759"/>
<feature type="repeat" description="WD" evidence="4">
    <location>
        <begin position="99"/>
        <end position="132"/>
    </location>
</feature>
<evidence type="ECO:0000256" key="1">
    <source>
        <dbReference type="ARBA" id="ARBA00022574"/>
    </source>
</evidence>
<keyword evidence="1 4" id="KW-0853">WD repeat</keyword>
<sequence>MGVTKDYLRYNLSGTCNIIASTNGVLVAITDSICAVAACENVYFYNLRTCEKKIYFQFGLKTWMISKCDLNMIHLFYSFFYFIHYILIGFSDKCEFITFSGHKTGVNCLAFSPDELVLASGGKDSRIVLWDIVNECGLCRLNGHKGCITNLQFTQNGHFLISSSKDTFIKFWNLHTENCFYTLTDSRSEVYTFALLKNDTLLLVGTAELEIRIFQLRWFAECETYDEDLNSIDRNTEESWSDVDGQANVIFYIVCHTLRYVRCKKLGHLFRQAKGRAVQIAFSADERIFTCLGASNVVDIYRIYSDDERRKRISKKLRRAKKRACERGETDTLAENDVAKDITTIISRIGDYRSNSKFFALQANNALNFVVATANFKSNKIEHSILSNLDKLGHRYDIRCLAMAENDFGFASGSSECAIVWNRYSLKIINMLEDDAMKEVTAILFVTGDKHLITGTAVSSGSLFLFDLATNEALDFRKKAHSGVIWQLSPTPDKKGFISCSADKKLIYWSYELVKDMFKNVLSFQSRRILELPDEALCLAASTDSRLISVGLLDNTARIYFVDTFKFFISLYGHSLPVTTIHISSDCKLVITGGADKTVKIWGLDFGDCHKSLFAHNDIVTCVQFVPNEHLFWSAGKDGLLKQWDADKFEQIQVLSLHSAEIRAITQTNSGRYLISASHDKSVRMWELSEEILNLQEEQEIEREKEYEKRLIEVEDIVPGEERIVEADLAAQKSIHSIASAEKIINAVEIVRKEMAAKGDNPYEQHNSLVQYMNSSSFDFFILDIIQKIPSSHLEKSLLMVPYKFVPDILHALGTCISKYYRVELASRVLMFLIKIHHNFIINSSELLPTIDVLRKSVPLALEHLKDVCGYNFAALRLFKKQIEARTETNFFADVSEISTKENRKIKKKTAV</sequence>
<dbReference type="AlphaFoldDB" id="A0A0N4URF4"/>
<dbReference type="FunFam" id="2.130.10.10:FF:000157">
    <property type="entry name" value="WD repeat domain 3"/>
    <property type="match status" value="1"/>
</dbReference>
<evidence type="ECO:0000313" key="8">
    <source>
        <dbReference type="Proteomes" id="UP000038040"/>
    </source>
</evidence>
<evidence type="ECO:0000256" key="5">
    <source>
        <dbReference type="SAM" id="Phobius"/>
    </source>
</evidence>
<dbReference type="WBParaSite" id="DME_0001063401-mRNA-1">
    <property type="protein sequence ID" value="DME_0001063401-mRNA-1"/>
    <property type="gene ID" value="DME_0001063401"/>
</dbReference>
<protein>
    <submittedName>
        <fullName evidence="10">WD_REPEATS_REGION domain-containing protein</fullName>
    </submittedName>
</protein>
<evidence type="ECO:0000256" key="2">
    <source>
        <dbReference type="ARBA" id="ARBA00022737"/>
    </source>
</evidence>
<dbReference type="GO" id="GO:0032040">
    <property type="term" value="C:small-subunit processome"/>
    <property type="evidence" value="ECO:0007669"/>
    <property type="project" value="TreeGrafter"/>
</dbReference>
<accession>A0A0N4URF4</accession>
<dbReference type="PROSITE" id="PS50294">
    <property type="entry name" value="WD_REPEATS_REGION"/>
    <property type="match status" value="5"/>
</dbReference>
<dbReference type="PROSITE" id="PS00678">
    <property type="entry name" value="WD_REPEATS_1"/>
    <property type="match status" value="3"/>
</dbReference>
<keyword evidence="5" id="KW-1133">Transmembrane helix</keyword>
<organism evidence="8 10">
    <name type="scientific">Dracunculus medinensis</name>
    <name type="common">Guinea worm</name>
    <dbReference type="NCBI Taxonomy" id="318479"/>
    <lineage>
        <taxon>Eukaryota</taxon>
        <taxon>Metazoa</taxon>
        <taxon>Ecdysozoa</taxon>
        <taxon>Nematoda</taxon>
        <taxon>Chromadorea</taxon>
        <taxon>Rhabditida</taxon>
        <taxon>Spirurina</taxon>
        <taxon>Dracunculoidea</taxon>
        <taxon>Dracunculidae</taxon>
        <taxon>Dracunculus</taxon>
    </lineage>
</organism>
<evidence type="ECO:0000313" key="10">
    <source>
        <dbReference type="WBParaSite" id="DME_0001063401-mRNA-1"/>
    </source>
</evidence>
<dbReference type="InterPro" id="IPR019775">
    <property type="entry name" value="WD40_repeat_CS"/>
</dbReference>
<dbReference type="InterPro" id="IPR051570">
    <property type="entry name" value="TBC1_cilium_biogenesis"/>
</dbReference>
<dbReference type="Proteomes" id="UP000038040">
    <property type="component" value="Unplaced"/>
</dbReference>
<dbReference type="EMBL" id="UYYG01000263">
    <property type="protein sequence ID" value="VDN54082.1"/>
    <property type="molecule type" value="Genomic_DNA"/>
</dbReference>
<dbReference type="SMART" id="SM00320">
    <property type="entry name" value="WD40"/>
    <property type="match status" value="9"/>
</dbReference>
<evidence type="ECO:0000313" key="9">
    <source>
        <dbReference type="Proteomes" id="UP000274756"/>
    </source>
</evidence>
<dbReference type="Pfam" id="PF04003">
    <property type="entry name" value="Utp12"/>
    <property type="match status" value="1"/>
</dbReference>
<keyword evidence="9" id="KW-1185">Reference proteome</keyword>
<feature type="domain" description="Small-subunit processome Utp12" evidence="6">
    <location>
        <begin position="782"/>
        <end position="880"/>
    </location>
</feature>
<dbReference type="InterPro" id="IPR007148">
    <property type="entry name" value="SSU_processome_Utp12"/>
</dbReference>
<evidence type="ECO:0000313" key="7">
    <source>
        <dbReference type="EMBL" id="VDN54082.1"/>
    </source>
</evidence>